<dbReference type="SMART" id="SM00181">
    <property type="entry name" value="EGF"/>
    <property type="match status" value="2"/>
</dbReference>
<organism evidence="3">
    <name type="scientific">Zea mays</name>
    <name type="common">Maize</name>
    <dbReference type="NCBI Taxonomy" id="4577"/>
    <lineage>
        <taxon>Eukaryota</taxon>
        <taxon>Viridiplantae</taxon>
        <taxon>Streptophyta</taxon>
        <taxon>Embryophyta</taxon>
        <taxon>Tracheophyta</taxon>
        <taxon>Spermatophyta</taxon>
        <taxon>Magnoliopsida</taxon>
        <taxon>Liliopsida</taxon>
        <taxon>Poales</taxon>
        <taxon>Poaceae</taxon>
        <taxon>PACMAD clade</taxon>
        <taxon>Panicoideae</taxon>
        <taxon>Andropogonodae</taxon>
        <taxon>Andropogoneae</taxon>
        <taxon>Tripsacinae</taxon>
        <taxon>Zea</taxon>
    </lineage>
</organism>
<feature type="domain" description="EGF-like" evidence="2">
    <location>
        <begin position="115"/>
        <end position="158"/>
    </location>
</feature>
<dbReference type="PANTHER" id="PTHR33881:SF19">
    <property type="entry name" value="OS10G0419700 PROTEIN"/>
    <property type="match status" value="1"/>
</dbReference>
<dbReference type="AlphaFoldDB" id="A0A317Y8J7"/>
<evidence type="ECO:0000259" key="2">
    <source>
        <dbReference type="SMART" id="SM00181"/>
    </source>
</evidence>
<sequence>MVAVAMSPDLALFLTALLLLALAGARPGAAATTGDSSTICDTAECGKGTCSEVPGIVPVVMASYMCTCDPGWSQPKLLNLTVLPFMPCIIPDCTFDSSCYNFSLFSLRGIPLTDPCVIIDCGLGECRKGQGFSYTCECQPGYVNFLDQTYLPCVKNCSFGSDCSKQGIAPPPAPPPSTASPPAHGSVSSWRLLQLLLPHAILLLL</sequence>
<dbReference type="PANTHER" id="PTHR33881">
    <property type="entry name" value="NEUROGENIC LOCUS NOTCH-LIKE PROTEIN"/>
    <property type="match status" value="1"/>
</dbReference>
<dbReference type="EMBL" id="NCVQ01000001">
    <property type="protein sequence ID" value="PWZ54121.1"/>
    <property type="molecule type" value="Genomic_DNA"/>
</dbReference>
<accession>A0A317Y8J7</accession>
<proteinExistence type="predicted"/>
<dbReference type="ExpressionAtlas" id="A0A317Y8J7">
    <property type="expression patterns" value="baseline"/>
</dbReference>
<feature type="chain" id="PRO_5016392810" description="EGF-like domain-containing protein" evidence="1">
    <location>
        <begin position="31"/>
        <end position="205"/>
    </location>
</feature>
<reference evidence="3" key="1">
    <citation type="journal article" date="2018" name="Nat. Genet.">
        <title>Extensive intraspecific gene order and gene structural variations between Mo17 and other maize genomes.</title>
        <authorList>
            <person name="Sun S."/>
            <person name="Zhou Y."/>
            <person name="Chen J."/>
            <person name="Shi J."/>
            <person name="Zhao H."/>
            <person name="Zhao H."/>
            <person name="Song W."/>
            <person name="Zhang M."/>
            <person name="Cui Y."/>
            <person name="Dong X."/>
            <person name="Liu H."/>
            <person name="Ma X."/>
            <person name="Jiao Y."/>
            <person name="Wang B."/>
            <person name="Wei X."/>
            <person name="Stein J.C."/>
            <person name="Glaubitz J.C."/>
            <person name="Lu F."/>
            <person name="Yu G."/>
            <person name="Liang C."/>
            <person name="Fengler K."/>
            <person name="Li B."/>
            <person name="Rafalski A."/>
            <person name="Schnable P.S."/>
            <person name="Ware D.H."/>
            <person name="Buckler E.S."/>
            <person name="Lai J."/>
        </authorList>
    </citation>
    <scope>NUCLEOTIDE SEQUENCE [LARGE SCALE GENOMIC DNA]</scope>
    <source>
        <tissue evidence="3">Seedling</tissue>
    </source>
</reference>
<feature type="domain" description="EGF-like" evidence="2">
    <location>
        <begin position="39"/>
        <end position="89"/>
    </location>
</feature>
<evidence type="ECO:0000313" key="3">
    <source>
        <dbReference type="EMBL" id="PWZ54121.1"/>
    </source>
</evidence>
<name>A0A317Y8J7_MAIZE</name>
<evidence type="ECO:0000256" key="1">
    <source>
        <dbReference type="SAM" id="SignalP"/>
    </source>
</evidence>
<dbReference type="InterPro" id="IPR000742">
    <property type="entry name" value="EGF"/>
</dbReference>
<dbReference type="Proteomes" id="UP000251960">
    <property type="component" value="Chromosome 1"/>
</dbReference>
<gene>
    <name evidence="3" type="ORF">Zm00014a_016475</name>
</gene>
<comment type="caution">
    <text evidence="3">The sequence shown here is derived from an EMBL/GenBank/DDBJ whole genome shotgun (WGS) entry which is preliminary data.</text>
</comment>
<protein>
    <recommendedName>
        <fullName evidence="2">EGF-like domain-containing protein</fullName>
    </recommendedName>
</protein>
<keyword evidence="1" id="KW-0732">Signal</keyword>
<feature type="signal peptide" evidence="1">
    <location>
        <begin position="1"/>
        <end position="30"/>
    </location>
</feature>